<comment type="caution">
    <text evidence="3">The sequence shown here is derived from an EMBL/GenBank/DDBJ whole genome shotgun (WGS) entry which is preliminary data.</text>
</comment>
<gene>
    <name evidence="3" type="ORF">H4Q31_16735</name>
</gene>
<sequence>MKKWVILLALLLGLLLWIGDRNLNRTPGTEVQINRVETDEIAETAAADTKDTTNAPDAPAGNDSSVRTIQVTPDQIYKGDLVLVNQDHPVHAEGMLSDIAELSRHPELTEGYGLLDNKIQLSERVAKQFSAMVAAAGEDGVNHFLISSGYRDNEKQAELYEEEGPDYALPAGFSEHNLGLSLDIGSSLEAMERAPEGKWLTANAWDYGFILRYPKDKTAITGIQYEPWHFRYVGLPHSQIMKEKRFTLEEYLSYLREQKQIQATIDGRTYDISYIPVTGETAIEVPTDRDYEISGNNVDGVILTVYPQ</sequence>
<dbReference type="InterPro" id="IPR058193">
    <property type="entry name" value="VanY/YodJ_core_dom"/>
</dbReference>
<dbReference type="GO" id="GO:0006508">
    <property type="term" value="P:proteolysis"/>
    <property type="evidence" value="ECO:0007669"/>
    <property type="project" value="InterPro"/>
</dbReference>
<dbReference type="Proteomes" id="UP000574133">
    <property type="component" value="Unassembled WGS sequence"/>
</dbReference>
<evidence type="ECO:0000259" key="2">
    <source>
        <dbReference type="Pfam" id="PF02557"/>
    </source>
</evidence>
<dbReference type="GO" id="GO:0008233">
    <property type="term" value="F:peptidase activity"/>
    <property type="evidence" value="ECO:0007669"/>
    <property type="project" value="InterPro"/>
</dbReference>
<protein>
    <submittedName>
        <fullName evidence="3">M15 family metallopeptidase</fullName>
    </submittedName>
</protein>
<organism evidence="3 4">
    <name type="scientific">Cohnella lubricantis</name>
    <dbReference type="NCBI Taxonomy" id="2163172"/>
    <lineage>
        <taxon>Bacteria</taxon>
        <taxon>Bacillati</taxon>
        <taxon>Bacillota</taxon>
        <taxon>Bacilli</taxon>
        <taxon>Bacillales</taxon>
        <taxon>Paenibacillaceae</taxon>
        <taxon>Cohnella</taxon>
    </lineage>
</organism>
<dbReference type="InterPro" id="IPR003709">
    <property type="entry name" value="VanY-like_core_dom"/>
</dbReference>
<dbReference type="InterPro" id="IPR052179">
    <property type="entry name" value="DD-CPase-like"/>
</dbReference>
<feature type="domain" description="D-alanyl-D-alanine carboxypeptidase-like core" evidence="2">
    <location>
        <begin position="119"/>
        <end position="234"/>
    </location>
</feature>
<proteinExistence type="predicted"/>
<dbReference type="CDD" id="cd14852">
    <property type="entry name" value="LD-carboxypeptidase"/>
    <property type="match status" value="1"/>
</dbReference>
<name>A0A841TI72_9BACL</name>
<dbReference type="InterPro" id="IPR009045">
    <property type="entry name" value="Zn_M74/Hedgehog-like"/>
</dbReference>
<keyword evidence="4" id="KW-1185">Reference proteome</keyword>
<evidence type="ECO:0000313" key="3">
    <source>
        <dbReference type="EMBL" id="MBB6678938.1"/>
    </source>
</evidence>
<dbReference type="Pfam" id="PF02557">
    <property type="entry name" value="VanY"/>
    <property type="match status" value="1"/>
</dbReference>
<dbReference type="EMBL" id="JACJVN010000065">
    <property type="protein sequence ID" value="MBB6678938.1"/>
    <property type="molecule type" value="Genomic_DNA"/>
</dbReference>
<feature type="region of interest" description="Disordered" evidence="1">
    <location>
        <begin position="45"/>
        <end position="65"/>
    </location>
</feature>
<accession>A0A841TI72</accession>
<dbReference type="SUPFAM" id="SSF55166">
    <property type="entry name" value="Hedgehog/DD-peptidase"/>
    <property type="match status" value="1"/>
</dbReference>
<feature type="compositionally biased region" description="Low complexity" evidence="1">
    <location>
        <begin position="45"/>
        <end position="60"/>
    </location>
</feature>
<dbReference type="PANTHER" id="PTHR34385">
    <property type="entry name" value="D-ALANYL-D-ALANINE CARBOXYPEPTIDASE"/>
    <property type="match status" value="1"/>
</dbReference>
<dbReference type="PANTHER" id="PTHR34385:SF1">
    <property type="entry name" value="PEPTIDOGLYCAN L-ALANYL-D-GLUTAMATE ENDOPEPTIDASE CWLK"/>
    <property type="match status" value="1"/>
</dbReference>
<dbReference type="Gene3D" id="3.30.200.180">
    <property type="match status" value="1"/>
</dbReference>
<dbReference type="RefSeq" id="WP_185180206.1">
    <property type="nucleotide sequence ID" value="NZ_CBCSEP010000002.1"/>
</dbReference>
<dbReference type="AlphaFoldDB" id="A0A841TI72"/>
<evidence type="ECO:0000256" key="1">
    <source>
        <dbReference type="SAM" id="MobiDB-lite"/>
    </source>
</evidence>
<evidence type="ECO:0000313" key="4">
    <source>
        <dbReference type="Proteomes" id="UP000574133"/>
    </source>
</evidence>
<reference evidence="3 4" key="1">
    <citation type="submission" date="2020-08" db="EMBL/GenBank/DDBJ databases">
        <title>Cohnella phylogeny.</title>
        <authorList>
            <person name="Dunlap C."/>
        </authorList>
    </citation>
    <scope>NUCLEOTIDE SEQUENCE [LARGE SCALE GENOMIC DNA]</scope>
    <source>
        <strain evidence="3 4">DSM 103658</strain>
    </source>
</reference>
<dbReference type="Gene3D" id="3.30.1380.10">
    <property type="match status" value="1"/>
</dbReference>